<dbReference type="InterPro" id="IPR019575">
    <property type="entry name" value="Nuop51_4Fe4S-bd"/>
</dbReference>
<keyword evidence="3" id="KW-0411">Iron-sulfur</keyword>
<dbReference type="InterPro" id="IPR001949">
    <property type="entry name" value="NADH-UbQ_OxRdtase_51kDa_CS"/>
</dbReference>
<organism evidence="5 6">
    <name type="scientific">Candidatus Segetimicrobium genomatis</name>
    <dbReference type="NCBI Taxonomy" id="2569760"/>
    <lineage>
        <taxon>Bacteria</taxon>
        <taxon>Bacillati</taxon>
        <taxon>Candidatus Sysuimicrobiota</taxon>
        <taxon>Candidatus Sysuimicrobiia</taxon>
        <taxon>Candidatus Sysuimicrobiales</taxon>
        <taxon>Candidatus Segetimicrobiaceae</taxon>
        <taxon>Candidatus Segetimicrobium</taxon>
    </lineage>
</organism>
<dbReference type="Pfam" id="PF10589">
    <property type="entry name" value="NADH_4Fe-4S"/>
    <property type="match status" value="1"/>
</dbReference>
<evidence type="ECO:0000256" key="3">
    <source>
        <dbReference type="ARBA" id="ARBA00023014"/>
    </source>
</evidence>
<keyword evidence="2" id="KW-0408">Iron</keyword>
<evidence type="ECO:0000256" key="2">
    <source>
        <dbReference type="ARBA" id="ARBA00023004"/>
    </source>
</evidence>
<dbReference type="InterPro" id="IPR037207">
    <property type="entry name" value="Nuop51_4Fe4S-bd_sf"/>
</dbReference>
<sequence length="116" mass="12925">MLGSSAIIVMDDTTCIPAVIRRTVEFYRDESCGKCTPCREGTIWLTQIFDRILSGEGRMEDLDLLDGIARNMTGTCFCLLGESVPPSLRASLKYFRAEYEHHIKTGTCDIRAAVEA</sequence>
<dbReference type="GO" id="GO:0046872">
    <property type="term" value="F:metal ion binding"/>
    <property type="evidence" value="ECO:0007669"/>
    <property type="project" value="UniProtKB-KW"/>
</dbReference>
<dbReference type="GO" id="GO:0010181">
    <property type="term" value="F:FMN binding"/>
    <property type="evidence" value="ECO:0007669"/>
    <property type="project" value="InterPro"/>
</dbReference>
<keyword evidence="1" id="KW-0479">Metal-binding</keyword>
<comment type="caution">
    <text evidence="5">The sequence shown here is derived from an EMBL/GenBank/DDBJ whole genome shotgun (WGS) entry which is preliminary data.</text>
</comment>
<protein>
    <recommendedName>
        <fullName evidence="4">NADH-ubiquinone oxidoreductase 51kDa subunit iron-sulphur binding domain-containing protein</fullName>
    </recommendedName>
</protein>
<proteinExistence type="predicted"/>
<dbReference type="GO" id="GO:0051539">
    <property type="term" value="F:4 iron, 4 sulfur cluster binding"/>
    <property type="evidence" value="ECO:0007669"/>
    <property type="project" value="InterPro"/>
</dbReference>
<dbReference type="Proteomes" id="UP000318509">
    <property type="component" value="Unassembled WGS sequence"/>
</dbReference>
<name>A0A537KEB3_9BACT</name>
<evidence type="ECO:0000313" key="6">
    <source>
        <dbReference type="Proteomes" id="UP000318509"/>
    </source>
</evidence>
<dbReference type="SMART" id="SM00928">
    <property type="entry name" value="NADH_4Fe-4S"/>
    <property type="match status" value="1"/>
</dbReference>
<evidence type="ECO:0000256" key="1">
    <source>
        <dbReference type="ARBA" id="ARBA00022723"/>
    </source>
</evidence>
<dbReference type="PROSITE" id="PS00645">
    <property type="entry name" value="COMPLEX1_51K_2"/>
    <property type="match status" value="1"/>
</dbReference>
<dbReference type="PANTHER" id="PTHR43578">
    <property type="entry name" value="NADH-QUINONE OXIDOREDUCTASE SUBUNIT F"/>
    <property type="match status" value="1"/>
</dbReference>
<accession>A0A537KEB3</accession>
<dbReference type="PANTHER" id="PTHR43578:SF3">
    <property type="entry name" value="NADH-QUINONE OXIDOREDUCTASE SUBUNIT F"/>
    <property type="match status" value="1"/>
</dbReference>
<dbReference type="Gene3D" id="1.20.1440.230">
    <property type="entry name" value="NADH-ubiquinone oxidoreductase 51kDa subunit, iron-sulphur binding domain"/>
    <property type="match status" value="1"/>
</dbReference>
<evidence type="ECO:0000259" key="4">
    <source>
        <dbReference type="SMART" id="SM00928"/>
    </source>
</evidence>
<gene>
    <name evidence="5" type="ORF">E6H00_00190</name>
</gene>
<evidence type="ECO:0000313" key="5">
    <source>
        <dbReference type="EMBL" id="TMI94129.1"/>
    </source>
</evidence>
<dbReference type="EMBL" id="VBAK01000008">
    <property type="protein sequence ID" value="TMI94129.1"/>
    <property type="molecule type" value="Genomic_DNA"/>
</dbReference>
<reference evidence="5 6" key="1">
    <citation type="journal article" date="2019" name="Nat. Microbiol.">
        <title>Mediterranean grassland soil C-N compound turnover is dependent on rainfall and depth, and is mediated by genomically divergent microorganisms.</title>
        <authorList>
            <person name="Diamond S."/>
            <person name="Andeer P.F."/>
            <person name="Li Z."/>
            <person name="Crits-Christoph A."/>
            <person name="Burstein D."/>
            <person name="Anantharaman K."/>
            <person name="Lane K.R."/>
            <person name="Thomas B.C."/>
            <person name="Pan C."/>
            <person name="Northen T.R."/>
            <person name="Banfield J.F."/>
        </authorList>
    </citation>
    <scope>NUCLEOTIDE SEQUENCE [LARGE SCALE GENOMIC DNA]</scope>
    <source>
        <strain evidence="5">NP_3</strain>
    </source>
</reference>
<dbReference type="SUPFAM" id="SSF140490">
    <property type="entry name" value="Nqo1C-terminal domain-like"/>
    <property type="match status" value="1"/>
</dbReference>
<dbReference type="FunFam" id="1.20.1440.230:FF:000001">
    <property type="entry name" value="Mitochondrial NADH dehydrogenase flavoprotein 1"/>
    <property type="match status" value="1"/>
</dbReference>
<feature type="domain" description="NADH-ubiquinone oxidoreductase 51kDa subunit iron-sulphur binding" evidence="4">
    <location>
        <begin position="17"/>
        <end position="62"/>
    </location>
</feature>
<dbReference type="AlphaFoldDB" id="A0A537KEB3"/>
<dbReference type="GO" id="GO:0008137">
    <property type="term" value="F:NADH dehydrogenase (ubiquinone) activity"/>
    <property type="evidence" value="ECO:0007669"/>
    <property type="project" value="InterPro"/>
</dbReference>